<dbReference type="AlphaFoldDB" id="R8BGP8"/>
<feature type="compositionally biased region" description="Low complexity" evidence="1">
    <location>
        <begin position="243"/>
        <end position="260"/>
    </location>
</feature>
<dbReference type="RefSeq" id="XP_007916848.1">
    <property type="nucleotide sequence ID" value="XM_007918657.1"/>
</dbReference>
<dbReference type="HOGENOM" id="CLU_1027389_0_0_1"/>
<keyword evidence="4" id="KW-1185">Reference proteome</keyword>
<feature type="compositionally biased region" description="Basic and acidic residues" evidence="1">
    <location>
        <begin position="208"/>
        <end position="242"/>
    </location>
</feature>
<evidence type="ECO:0000313" key="3">
    <source>
        <dbReference type="EMBL" id="EON98402.1"/>
    </source>
</evidence>
<evidence type="ECO:0000313" key="4">
    <source>
        <dbReference type="Proteomes" id="UP000014074"/>
    </source>
</evidence>
<name>R8BGP8_PHAM7</name>
<feature type="chain" id="PRO_5004462726" evidence="2">
    <location>
        <begin position="33"/>
        <end position="271"/>
    </location>
</feature>
<protein>
    <submittedName>
        <fullName evidence="3">Uncharacterized protein</fullName>
    </submittedName>
</protein>
<proteinExistence type="predicted"/>
<sequence>MIFSTWSLLFSLGSAWLLNIPRIDLIWPPVQAEREIPITNSNEAADSTYPCAHVPIPDNVERIDFPIIGGQLQFNFSTPSPGQRNGRELGWGMSYALGQFNGNQTVGQDNWFMIRYKYWNATNFNANIGIYCTPEFDDLGNYAINLTKEAYESPLERTLPEDVDLEGMNATLAVELFRLNNADLDAGMDQVDSEDKDLKKMKNGGKWKSKEVDAGMDGNEQRLAKERESDKGKDAKDAKDADSVSGESSSASVHSEVPPSYADAVMSEIKL</sequence>
<keyword evidence="2" id="KW-0732">Signal</keyword>
<dbReference type="OrthoDB" id="5131270at2759"/>
<feature type="signal peptide" evidence="2">
    <location>
        <begin position="1"/>
        <end position="32"/>
    </location>
</feature>
<organism evidence="3 4">
    <name type="scientific">Phaeoacremonium minimum (strain UCR-PA7)</name>
    <name type="common">Esca disease fungus</name>
    <name type="synonym">Togninia minima</name>
    <dbReference type="NCBI Taxonomy" id="1286976"/>
    <lineage>
        <taxon>Eukaryota</taxon>
        <taxon>Fungi</taxon>
        <taxon>Dikarya</taxon>
        <taxon>Ascomycota</taxon>
        <taxon>Pezizomycotina</taxon>
        <taxon>Sordariomycetes</taxon>
        <taxon>Sordariomycetidae</taxon>
        <taxon>Togniniales</taxon>
        <taxon>Togniniaceae</taxon>
        <taxon>Phaeoacremonium</taxon>
    </lineage>
</organism>
<dbReference type="GeneID" id="19326740"/>
<reference evidence="4" key="1">
    <citation type="journal article" date="2013" name="Genome Announc.">
        <title>Draft genome sequence of the ascomycete Phaeoacremonium aleophilum strain UCR-PA7, a causal agent of the esca disease complex in grapevines.</title>
        <authorList>
            <person name="Blanco-Ulate B."/>
            <person name="Rolshausen P."/>
            <person name="Cantu D."/>
        </authorList>
    </citation>
    <scope>NUCLEOTIDE SEQUENCE [LARGE SCALE GENOMIC DNA]</scope>
    <source>
        <strain evidence="4">UCR-PA7</strain>
    </source>
</reference>
<gene>
    <name evidence="3" type="ORF">UCRPA7_6116</name>
</gene>
<feature type="region of interest" description="Disordered" evidence="1">
    <location>
        <begin position="193"/>
        <end position="271"/>
    </location>
</feature>
<accession>R8BGP8</accession>
<dbReference type="KEGG" id="tmn:UCRPA7_6116"/>
<evidence type="ECO:0000256" key="1">
    <source>
        <dbReference type="SAM" id="MobiDB-lite"/>
    </source>
</evidence>
<dbReference type="Proteomes" id="UP000014074">
    <property type="component" value="Unassembled WGS sequence"/>
</dbReference>
<evidence type="ECO:0000256" key="2">
    <source>
        <dbReference type="SAM" id="SignalP"/>
    </source>
</evidence>
<dbReference type="EMBL" id="KB933218">
    <property type="protein sequence ID" value="EON98402.1"/>
    <property type="molecule type" value="Genomic_DNA"/>
</dbReference>